<evidence type="ECO:0000256" key="9">
    <source>
        <dbReference type="ARBA" id="ARBA00047493"/>
    </source>
</evidence>
<accession>E8U3V8</accession>
<evidence type="ECO:0000259" key="11">
    <source>
        <dbReference type="Pfam" id="PF02875"/>
    </source>
</evidence>
<dbReference type="InterPro" id="IPR036565">
    <property type="entry name" value="Mur-like_cat_sf"/>
</dbReference>
<reference evidence="12 13" key="1">
    <citation type="journal article" date="2011" name="Stand. Genomic Sci.">
        <title>Complete genome sequence of Deinococcus maricopensis type strain (LB-34).</title>
        <authorList>
            <person name="Pukall R."/>
            <person name="Zeytun A."/>
            <person name="Lucas S."/>
            <person name="Lapidus A."/>
            <person name="Hammon N."/>
            <person name="Deshpande S."/>
            <person name="Nolan M."/>
            <person name="Cheng J.F."/>
            <person name="Pitluck S."/>
            <person name="Liolios K."/>
            <person name="Pagani I."/>
            <person name="Mikhailova N."/>
            <person name="Ivanova N."/>
            <person name="Mavromatis K."/>
            <person name="Pati A."/>
            <person name="Tapia R."/>
            <person name="Han C."/>
            <person name="Goodwin L."/>
            <person name="Chen A."/>
            <person name="Palaniappan K."/>
            <person name="Land M."/>
            <person name="Hauser L."/>
            <person name="Chang Y.J."/>
            <person name="Jeffries C.D."/>
            <person name="Brambilla E.M."/>
            <person name="Rohde M."/>
            <person name="Goker M."/>
            <person name="Detter J.C."/>
            <person name="Woyke T."/>
            <person name="Bristow J."/>
            <person name="Eisen J.A."/>
            <person name="Markowitz V."/>
            <person name="Hugenholtz P."/>
            <person name="Kyrpides N.C."/>
            <person name="Klenk H.P."/>
        </authorList>
    </citation>
    <scope>NUCLEOTIDE SEQUENCE [LARGE SCALE GENOMIC DNA]</scope>
    <source>
        <strain evidence="13">DSM 21211 / LMG 22137 / NRRL B-23946 / LB-34</strain>
    </source>
</reference>
<keyword evidence="4" id="KW-0479">Metal-binding</keyword>
<dbReference type="GO" id="GO:0004326">
    <property type="term" value="F:tetrahydrofolylpolyglutamate synthase activity"/>
    <property type="evidence" value="ECO:0007669"/>
    <property type="project" value="UniProtKB-EC"/>
</dbReference>
<dbReference type="HOGENOM" id="CLU_015869_1_1_0"/>
<keyword evidence="3" id="KW-0436">Ligase</keyword>
<evidence type="ECO:0000313" key="13">
    <source>
        <dbReference type="Proteomes" id="UP000008635"/>
    </source>
</evidence>
<evidence type="ECO:0000256" key="5">
    <source>
        <dbReference type="ARBA" id="ARBA00022741"/>
    </source>
</evidence>
<comment type="catalytic activity">
    <reaction evidence="9">
        <text>(6S)-5,6,7,8-tetrahydrofolyl-(gamma-L-Glu)(n) + L-glutamate + ATP = (6S)-5,6,7,8-tetrahydrofolyl-(gamma-L-Glu)(n+1) + ADP + phosphate + H(+)</text>
        <dbReference type="Rhea" id="RHEA:10580"/>
        <dbReference type="Rhea" id="RHEA-COMP:14738"/>
        <dbReference type="Rhea" id="RHEA-COMP:14740"/>
        <dbReference type="ChEBI" id="CHEBI:15378"/>
        <dbReference type="ChEBI" id="CHEBI:29985"/>
        <dbReference type="ChEBI" id="CHEBI:30616"/>
        <dbReference type="ChEBI" id="CHEBI:43474"/>
        <dbReference type="ChEBI" id="CHEBI:141005"/>
        <dbReference type="ChEBI" id="CHEBI:456216"/>
        <dbReference type="EC" id="6.3.2.17"/>
    </reaction>
</comment>
<evidence type="ECO:0000256" key="3">
    <source>
        <dbReference type="ARBA" id="ARBA00022598"/>
    </source>
</evidence>
<evidence type="ECO:0000256" key="2">
    <source>
        <dbReference type="ARBA" id="ARBA00013025"/>
    </source>
</evidence>
<dbReference type="Gene3D" id="3.40.1190.10">
    <property type="entry name" value="Mur-like, catalytic domain"/>
    <property type="match status" value="1"/>
</dbReference>
<dbReference type="SUPFAM" id="SSF53244">
    <property type="entry name" value="MurD-like peptide ligases, peptide-binding domain"/>
    <property type="match status" value="1"/>
</dbReference>
<protein>
    <recommendedName>
        <fullName evidence="2">tetrahydrofolate synthase</fullName>
        <ecNumber evidence="2">6.3.2.17</ecNumber>
    </recommendedName>
    <alternativeName>
        <fullName evidence="8">Tetrahydrofolylpolyglutamate synthase</fullName>
    </alternativeName>
</protein>
<evidence type="ECO:0000256" key="4">
    <source>
        <dbReference type="ARBA" id="ARBA00022723"/>
    </source>
</evidence>
<name>E8U3V8_DEIML</name>
<evidence type="ECO:0000313" key="12">
    <source>
        <dbReference type="EMBL" id="ADV68801.1"/>
    </source>
</evidence>
<evidence type="ECO:0000256" key="6">
    <source>
        <dbReference type="ARBA" id="ARBA00022840"/>
    </source>
</evidence>
<sequence length="392" mass="41370">MTGVYDWLYAQTRAGRDRDPATARALLDALGAPDQHFPNLRVVGTNGKGSVSAMLDAGLTAAGLRTGRFTSPHLTHFEERVRVNGQPVHPDRTATFVRWAQHHAPDAAFFDLTLALAAQAFAQDHVDLAIMEAGVGGERDATHALHGVRAVLLTNVALDHTATLGPTIPQIAREKARAAQRGVPLLTTATGEALNVIQAVATDIGAPLYTPATHPHLFHVPHPPRLRGPHQHTNAALALAALRHLGHETGVPAALNAEHPGRLEEFHVHGRTVLLDGAHNPHAAHALATAVPHADVLLFAALARKDAAATLAPLLNVAPTRVFTAPPEGGSDPHPLARQHGGHAHPDPHHALGHALTLTPPGGTLIVAGSLHLAGHLRPHLLDMAERSPYTP</sequence>
<dbReference type="AlphaFoldDB" id="E8U3V8"/>
<dbReference type="NCBIfam" id="TIGR01499">
    <property type="entry name" value="folC"/>
    <property type="match status" value="1"/>
</dbReference>
<dbReference type="PANTHER" id="PTHR11136">
    <property type="entry name" value="FOLYLPOLYGLUTAMATE SYNTHASE-RELATED"/>
    <property type="match status" value="1"/>
</dbReference>
<dbReference type="SUPFAM" id="SSF53623">
    <property type="entry name" value="MurD-like peptide ligases, catalytic domain"/>
    <property type="match status" value="1"/>
</dbReference>
<dbReference type="InterPro" id="IPR004101">
    <property type="entry name" value="Mur_ligase_C"/>
</dbReference>
<comment type="similarity">
    <text evidence="1">Belongs to the folylpolyglutamate synthase family.</text>
</comment>
<dbReference type="Pfam" id="PF02875">
    <property type="entry name" value="Mur_ligase_C"/>
    <property type="match status" value="1"/>
</dbReference>
<dbReference type="GO" id="GO:0005737">
    <property type="term" value="C:cytoplasm"/>
    <property type="evidence" value="ECO:0007669"/>
    <property type="project" value="TreeGrafter"/>
</dbReference>
<dbReference type="OrthoDB" id="9809356at2"/>
<dbReference type="GO" id="GO:0008841">
    <property type="term" value="F:dihydrofolate synthase activity"/>
    <property type="evidence" value="ECO:0007669"/>
    <property type="project" value="TreeGrafter"/>
</dbReference>
<dbReference type="GO" id="GO:0005524">
    <property type="term" value="F:ATP binding"/>
    <property type="evidence" value="ECO:0007669"/>
    <property type="project" value="UniProtKB-KW"/>
</dbReference>
<dbReference type="InterPro" id="IPR036615">
    <property type="entry name" value="Mur_ligase_C_dom_sf"/>
</dbReference>
<reference evidence="13" key="2">
    <citation type="submission" date="2011-01" db="EMBL/GenBank/DDBJ databases">
        <title>The complete genome of Deinococcus maricopensis DSM 21211.</title>
        <authorList>
            <consortium name="US DOE Joint Genome Institute (JGI-PGF)"/>
            <person name="Lucas S."/>
            <person name="Copeland A."/>
            <person name="Lapidus A."/>
            <person name="Goodwin L."/>
            <person name="Pitluck S."/>
            <person name="Kyrpides N."/>
            <person name="Mavromatis K."/>
            <person name="Pagani I."/>
            <person name="Ivanova N."/>
            <person name="Ovchinnikova G."/>
            <person name="Zeytun A."/>
            <person name="Detter J.C."/>
            <person name="Han C."/>
            <person name="Land M."/>
            <person name="Hauser L."/>
            <person name="Markowitz V."/>
            <person name="Cheng J.-F."/>
            <person name="Hugenholtz P."/>
            <person name="Woyke T."/>
            <person name="Wu D."/>
            <person name="Pukall R."/>
            <person name="Gehrich-Schroeter G."/>
            <person name="Brambilla E."/>
            <person name="Klenk H.-P."/>
            <person name="Eisen J.A."/>
        </authorList>
    </citation>
    <scope>NUCLEOTIDE SEQUENCE [LARGE SCALE GENOMIC DNA]</scope>
    <source>
        <strain evidence="13">DSM 21211 / LMG 22137 / NRRL B-23946 / LB-34</strain>
    </source>
</reference>
<evidence type="ECO:0000256" key="10">
    <source>
        <dbReference type="SAM" id="MobiDB-lite"/>
    </source>
</evidence>
<organism evidence="12 13">
    <name type="scientific">Deinococcus maricopensis (strain DSM 21211 / LMG 22137 / NRRL B-23946 / LB-34)</name>
    <dbReference type="NCBI Taxonomy" id="709986"/>
    <lineage>
        <taxon>Bacteria</taxon>
        <taxon>Thermotogati</taxon>
        <taxon>Deinococcota</taxon>
        <taxon>Deinococci</taxon>
        <taxon>Deinococcales</taxon>
        <taxon>Deinococcaceae</taxon>
        <taxon>Deinococcus</taxon>
    </lineage>
</organism>
<dbReference type="PANTHER" id="PTHR11136:SF0">
    <property type="entry name" value="DIHYDROFOLATE SYNTHETASE-RELATED"/>
    <property type="match status" value="1"/>
</dbReference>
<dbReference type="GO" id="GO:0046872">
    <property type="term" value="F:metal ion binding"/>
    <property type="evidence" value="ECO:0007669"/>
    <property type="project" value="UniProtKB-KW"/>
</dbReference>
<evidence type="ECO:0000256" key="7">
    <source>
        <dbReference type="ARBA" id="ARBA00022842"/>
    </source>
</evidence>
<keyword evidence="7" id="KW-0460">Magnesium</keyword>
<dbReference type="eggNOG" id="COG0285">
    <property type="taxonomic scope" value="Bacteria"/>
</dbReference>
<dbReference type="InterPro" id="IPR001645">
    <property type="entry name" value="Folylpolyglutamate_synth"/>
</dbReference>
<keyword evidence="13" id="KW-1185">Reference proteome</keyword>
<dbReference type="Gene3D" id="3.90.190.20">
    <property type="entry name" value="Mur ligase, C-terminal domain"/>
    <property type="match status" value="1"/>
</dbReference>
<evidence type="ECO:0000256" key="8">
    <source>
        <dbReference type="ARBA" id="ARBA00030592"/>
    </source>
</evidence>
<keyword evidence="6" id="KW-0067">ATP-binding</keyword>
<evidence type="ECO:0000256" key="1">
    <source>
        <dbReference type="ARBA" id="ARBA00008276"/>
    </source>
</evidence>
<feature type="region of interest" description="Disordered" evidence="10">
    <location>
        <begin position="325"/>
        <end position="357"/>
    </location>
</feature>
<dbReference type="RefSeq" id="WP_013558304.1">
    <property type="nucleotide sequence ID" value="NC_014958.1"/>
</dbReference>
<dbReference type="STRING" id="709986.Deima_3173"/>
<dbReference type="Proteomes" id="UP000008635">
    <property type="component" value="Chromosome"/>
</dbReference>
<proteinExistence type="inferred from homology"/>
<gene>
    <name evidence="12" type="ordered locus">Deima_3173</name>
</gene>
<dbReference type="EMBL" id="CP002454">
    <property type="protein sequence ID" value="ADV68801.1"/>
    <property type="molecule type" value="Genomic_DNA"/>
</dbReference>
<dbReference type="EC" id="6.3.2.17" evidence="2"/>
<keyword evidence="5" id="KW-0547">Nucleotide-binding</keyword>
<dbReference type="KEGG" id="dmr:Deima_3173"/>
<feature type="domain" description="Mur ligase C-terminal" evidence="11">
    <location>
        <begin position="261"/>
        <end position="370"/>
    </location>
</feature>